<evidence type="ECO:0000313" key="3">
    <source>
        <dbReference type="Proteomes" id="UP000283509"/>
    </source>
</evidence>
<reference evidence="2 3" key="2">
    <citation type="submission" date="2019-01" db="EMBL/GenBank/DDBJ databases">
        <title>The decoding of complex shrimp genome reveals the adaptation for benthos swimmer, frequently molting mechanism and breeding impact on genome.</title>
        <authorList>
            <person name="Sun Y."/>
            <person name="Gao Y."/>
            <person name="Yu Y."/>
        </authorList>
    </citation>
    <scope>NUCLEOTIDE SEQUENCE [LARGE SCALE GENOMIC DNA]</scope>
    <source>
        <tissue evidence="2">Muscle</tissue>
    </source>
</reference>
<dbReference type="Proteomes" id="UP000283509">
    <property type="component" value="Unassembled WGS sequence"/>
</dbReference>
<dbReference type="EMBL" id="QCYY01002881">
    <property type="protein sequence ID" value="ROT66842.1"/>
    <property type="molecule type" value="Genomic_DNA"/>
</dbReference>
<organism evidence="2 3">
    <name type="scientific">Penaeus vannamei</name>
    <name type="common">Whiteleg shrimp</name>
    <name type="synonym">Litopenaeus vannamei</name>
    <dbReference type="NCBI Taxonomy" id="6689"/>
    <lineage>
        <taxon>Eukaryota</taxon>
        <taxon>Metazoa</taxon>
        <taxon>Ecdysozoa</taxon>
        <taxon>Arthropoda</taxon>
        <taxon>Crustacea</taxon>
        <taxon>Multicrustacea</taxon>
        <taxon>Malacostraca</taxon>
        <taxon>Eumalacostraca</taxon>
        <taxon>Eucarida</taxon>
        <taxon>Decapoda</taxon>
        <taxon>Dendrobranchiata</taxon>
        <taxon>Penaeoidea</taxon>
        <taxon>Penaeidae</taxon>
        <taxon>Penaeus</taxon>
    </lineage>
</organism>
<keyword evidence="3" id="KW-1185">Reference proteome</keyword>
<evidence type="ECO:0000313" key="2">
    <source>
        <dbReference type="EMBL" id="ROT66842.1"/>
    </source>
</evidence>
<sequence length="113" mass="11884">MAFEEEVVTSPMCEPGLALGTIIEAKEGSTSGESEHGDSPEPPEIRPSTRPLLAGTRTARKNSLGPHPGADRTRRLHPDVDAVGCGWCSSPSSLIFAITSGLLYTTASTTCRC</sequence>
<reference evidence="2 3" key="1">
    <citation type="submission" date="2018-04" db="EMBL/GenBank/DDBJ databases">
        <authorList>
            <person name="Zhang X."/>
            <person name="Yuan J."/>
            <person name="Li F."/>
            <person name="Xiang J."/>
        </authorList>
    </citation>
    <scope>NUCLEOTIDE SEQUENCE [LARGE SCALE GENOMIC DNA]</scope>
    <source>
        <tissue evidence="2">Muscle</tissue>
    </source>
</reference>
<proteinExistence type="predicted"/>
<comment type="caution">
    <text evidence="2">The sequence shown here is derived from an EMBL/GenBank/DDBJ whole genome shotgun (WGS) entry which is preliminary data.</text>
</comment>
<evidence type="ECO:0000256" key="1">
    <source>
        <dbReference type="SAM" id="MobiDB-lite"/>
    </source>
</evidence>
<protein>
    <submittedName>
        <fullName evidence="2">Uncharacterized protein</fullName>
    </submittedName>
</protein>
<name>A0A3R7M4B6_PENVA</name>
<accession>A0A3R7M4B6</accession>
<dbReference type="AlphaFoldDB" id="A0A3R7M4B6"/>
<gene>
    <name evidence="2" type="ORF">C7M84_015113</name>
</gene>
<feature type="region of interest" description="Disordered" evidence="1">
    <location>
        <begin position="25"/>
        <end position="76"/>
    </location>
</feature>